<keyword evidence="2" id="KW-1185">Reference proteome</keyword>
<dbReference type="EMBL" id="JAVHNQ010000018">
    <property type="protein sequence ID" value="KAK6330414.1"/>
    <property type="molecule type" value="Genomic_DNA"/>
</dbReference>
<name>A0AAV9TXY2_9PEZI</name>
<evidence type="ECO:0000313" key="2">
    <source>
        <dbReference type="Proteomes" id="UP001375240"/>
    </source>
</evidence>
<proteinExistence type="predicted"/>
<comment type="caution">
    <text evidence="1">The sequence shown here is derived from an EMBL/GenBank/DDBJ whole genome shotgun (WGS) entry which is preliminary data.</text>
</comment>
<reference evidence="1 2" key="1">
    <citation type="submission" date="2019-10" db="EMBL/GenBank/DDBJ databases">
        <authorList>
            <person name="Palmer J.M."/>
        </authorList>
    </citation>
    <scope>NUCLEOTIDE SEQUENCE [LARGE SCALE GENOMIC DNA]</scope>
    <source>
        <strain evidence="1 2">TWF696</strain>
    </source>
</reference>
<dbReference type="Proteomes" id="UP001375240">
    <property type="component" value="Unassembled WGS sequence"/>
</dbReference>
<protein>
    <submittedName>
        <fullName evidence="1">Uncharacterized protein</fullName>
    </submittedName>
</protein>
<accession>A0AAV9TXY2</accession>
<organism evidence="1 2">
    <name type="scientific">Orbilia brochopaga</name>
    <dbReference type="NCBI Taxonomy" id="3140254"/>
    <lineage>
        <taxon>Eukaryota</taxon>
        <taxon>Fungi</taxon>
        <taxon>Dikarya</taxon>
        <taxon>Ascomycota</taxon>
        <taxon>Pezizomycotina</taxon>
        <taxon>Orbiliomycetes</taxon>
        <taxon>Orbiliales</taxon>
        <taxon>Orbiliaceae</taxon>
        <taxon>Orbilia</taxon>
    </lineage>
</organism>
<evidence type="ECO:0000313" key="1">
    <source>
        <dbReference type="EMBL" id="KAK6330414.1"/>
    </source>
</evidence>
<dbReference type="AlphaFoldDB" id="A0AAV9TXY2"/>
<gene>
    <name evidence="1" type="ORF">TWF696_003511</name>
</gene>
<sequence>MPSVLDKWVQDYKPLKQWPPVIPTNPQRTAPPAPFCVHCIRANYQGEQSFRGKKYFPATCDKALMREAVMFVSTMVNTFLKAWLEAGKEEMPAWYTWYYDFLQELHHGRFWRYEHPPRWHCAEIAAALDEKFSSLRWTQTMWIHPAELQVLIKDLREHMCGNEGAQPVATDTGDANIVRTEVLVLEKGARKGDRSQIETLESIW</sequence>